<accession>Q12JE3</accession>
<protein>
    <recommendedName>
        <fullName evidence="3">Lipoprotein</fullName>
    </recommendedName>
</protein>
<dbReference type="eggNOG" id="ENOG5032SEE">
    <property type="taxonomic scope" value="Bacteria"/>
</dbReference>
<sequence>MEKCFFEALILLCILTALSGCKSPNRDDYISAKLLSKADFIQEEQFTFSLESLSAIDVRGEYVNDDSINQPSIMYAGIGAGGMLAQVVAHAAINSSLQDNALSERQIMANMQIEPISRLVLETKFQDFLGKYQDFYVSIDKADNKTIFLKPIYFVSQNLERLSLKMVVWSGKKNKGKRKQNWEYQNLIEVNSRVLNKDEIDKIISGQGKELLDALLMEMSQLALSSLQSEVTGVISQRLLDPSVKPATITIKTGETKEYIRGTIVEHSCRYTLIRNLRNWLIHYPTSQVLSPEVVGELTDYPKDHPAYCLTKAL</sequence>
<reference evidence="1 2" key="1">
    <citation type="submission" date="2006-03" db="EMBL/GenBank/DDBJ databases">
        <title>Complete sequence of Shewanella denitrificans OS217.</title>
        <authorList>
            <consortium name="US DOE Joint Genome Institute"/>
            <person name="Copeland A."/>
            <person name="Lucas S."/>
            <person name="Lapidus A."/>
            <person name="Barry K."/>
            <person name="Detter J.C."/>
            <person name="Glavina del Rio T."/>
            <person name="Hammon N."/>
            <person name="Israni S."/>
            <person name="Dalin E."/>
            <person name="Tice H."/>
            <person name="Pitluck S."/>
            <person name="Brettin T."/>
            <person name="Bruce D."/>
            <person name="Han C."/>
            <person name="Tapia R."/>
            <person name="Gilna P."/>
            <person name="Kiss H."/>
            <person name="Schmutz J."/>
            <person name="Larimer F."/>
            <person name="Land M."/>
            <person name="Hauser L."/>
            <person name="Kyrpides N."/>
            <person name="Lykidis A."/>
            <person name="Richardson P."/>
        </authorList>
    </citation>
    <scope>NUCLEOTIDE SEQUENCE [LARGE SCALE GENOMIC DNA]</scope>
    <source>
        <strain evidence="2">OS217 / ATCC BAA-1090 / DSM 15013</strain>
    </source>
</reference>
<dbReference type="OrthoDB" id="5815474at2"/>
<evidence type="ECO:0008006" key="3">
    <source>
        <dbReference type="Google" id="ProtNLM"/>
    </source>
</evidence>
<dbReference type="KEGG" id="sdn:Sden_3157"/>
<dbReference type="Proteomes" id="UP000001982">
    <property type="component" value="Chromosome"/>
</dbReference>
<evidence type="ECO:0000313" key="2">
    <source>
        <dbReference type="Proteomes" id="UP000001982"/>
    </source>
</evidence>
<dbReference type="HOGENOM" id="CLU_885340_0_0_6"/>
<evidence type="ECO:0000313" key="1">
    <source>
        <dbReference type="EMBL" id="ABE56433.1"/>
    </source>
</evidence>
<dbReference type="AlphaFoldDB" id="Q12JE3"/>
<name>Q12JE3_SHEDO</name>
<gene>
    <name evidence="1" type="ordered locus">Sden_3157</name>
</gene>
<proteinExistence type="predicted"/>
<keyword evidence="2" id="KW-1185">Reference proteome</keyword>
<dbReference type="RefSeq" id="WP_011497578.1">
    <property type="nucleotide sequence ID" value="NC_007954.1"/>
</dbReference>
<organism evidence="1 2">
    <name type="scientific">Shewanella denitrificans (strain OS217 / ATCC BAA-1090 / DSM 15013)</name>
    <dbReference type="NCBI Taxonomy" id="318161"/>
    <lineage>
        <taxon>Bacteria</taxon>
        <taxon>Pseudomonadati</taxon>
        <taxon>Pseudomonadota</taxon>
        <taxon>Gammaproteobacteria</taxon>
        <taxon>Alteromonadales</taxon>
        <taxon>Shewanellaceae</taxon>
        <taxon>Shewanella</taxon>
    </lineage>
</organism>
<dbReference type="EMBL" id="CP000302">
    <property type="protein sequence ID" value="ABE56433.1"/>
    <property type="molecule type" value="Genomic_DNA"/>
</dbReference>
<dbReference type="PROSITE" id="PS51257">
    <property type="entry name" value="PROKAR_LIPOPROTEIN"/>
    <property type="match status" value="1"/>
</dbReference>